<dbReference type="AlphaFoldDB" id="A0A6M3JBP7"/>
<name>A0A6M3JBP7_9ZZZZ</name>
<gene>
    <name evidence="2" type="ORF">MM415A01503_0014</name>
    <name evidence="1" type="ORF">MM415B00353_0034</name>
</gene>
<protein>
    <submittedName>
        <fullName evidence="1">Uncharacterized protein</fullName>
    </submittedName>
</protein>
<dbReference type="EMBL" id="MT142228">
    <property type="protein sequence ID" value="QJA76494.1"/>
    <property type="molecule type" value="Genomic_DNA"/>
</dbReference>
<proteinExistence type="predicted"/>
<organism evidence="1">
    <name type="scientific">viral metagenome</name>
    <dbReference type="NCBI Taxonomy" id="1070528"/>
    <lineage>
        <taxon>unclassified sequences</taxon>
        <taxon>metagenomes</taxon>
        <taxon>organismal metagenomes</taxon>
    </lineage>
</organism>
<evidence type="ECO:0000313" key="2">
    <source>
        <dbReference type="EMBL" id="QJA76494.1"/>
    </source>
</evidence>
<sequence>MSIKKEESHANADYVCMEEAVKAFEKLSRHYCGVRDGDSVAVKQATLARMRVLQWLGHFIEDHPYL</sequence>
<evidence type="ECO:0000313" key="1">
    <source>
        <dbReference type="EMBL" id="QJA66387.1"/>
    </source>
</evidence>
<dbReference type="EMBL" id="MT141554">
    <property type="protein sequence ID" value="QJA66387.1"/>
    <property type="molecule type" value="Genomic_DNA"/>
</dbReference>
<reference evidence="1" key="1">
    <citation type="submission" date="2020-03" db="EMBL/GenBank/DDBJ databases">
        <title>The deep terrestrial virosphere.</title>
        <authorList>
            <person name="Holmfeldt K."/>
            <person name="Nilsson E."/>
            <person name="Simone D."/>
            <person name="Lopez-Fernandez M."/>
            <person name="Wu X."/>
            <person name="de Brujin I."/>
            <person name="Lundin D."/>
            <person name="Andersson A."/>
            <person name="Bertilsson S."/>
            <person name="Dopson M."/>
        </authorList>
    </citation>
    <scope>NUCLEOTIDE SEQUENCE</scope>
    <source>
        <strain evidence="2">MM415A01503</strain>
        <strain evidence="1">MM415B00353</strain>
    </source>
</reference>
<accession>A0A6M3JBP7</accession>